<dbReference type="EMBL" id="JAVDBT010000013">
    <property type="protein sequence ID" value="MDQ2067409.1"/>
    <property type="molecule type" value="Genomic_DNA"/>
</dbReference>
<dbReference type="SUPFAM" id="SSF51294">
    <property type="entry name" value="Hedgehog/intein (Hint) domain"/>
    <property type="match status" value="1"/>
</dbReference>
<dbReference type="InterPro" id="IPR036844">
    <property type="entry name" value="Hint_dom_sf"/>
</dbReference>
<keyword evidence="3" id="KW-1185">Reference proteome</keyword>
<sequence length="356" mass="38826">MRTGFQATFVISWSQTEADGVAAPRMDMLGVGAAWRWTGTAVRIDAPGDVLLLTGAEGETDMRQKAARMVRRLIGVAVRPEAAALAQDDLQDLPDQCFSVTDGQRCYTVTLLPVPASGARLLMFHGAPPPQGRDLWILRVQIDRSGAAAAQHASGGVICFSPGTRILTPSGPQLIETLRPGDLILTKDNGPQELLWRGSRRMSGARLHAMPHLRPIRFRAGALGQGRPDGDLWVSPQHRMLVKGRAARSLFNSDEVLIAAKDLVDHHHVLIDHSLREVTYIHLMLEQHNILFANGLETESFHPSNAALETLAPPDREGLLQLLPALAQNPYAYGDHARRTLTGSEAAILRFDSRAA</sequence>
<accession>A0ABU0W0C7</accession>
<dbReference type="InterPro" id="IPR028992">
    <property type="entry name" value="Hedgehog/Intein_dom"/>
</dbReference>
<dbReference type="Pfam" id="PF13403">
    <property type="entry name" value="Hint_2"/>
    <property type="match status" value="1"/>
</dbReference>
<evidence type="ECO:0000313" key="3">
    <source>
        <dbReference type="Proteomes" id="UP001239680"/>
    </source>
</evidence>
<name>A0ABU0W0C7_9RHOB</name>
<feature type="domain" description="Hedgehog/Intein (Hint)" evidence="1">
    <location>
        <begin position="158"/>
        <end position="304"/>
    </location>
</feature>
<protein>
    <submittedName>
        <fullName evidence="2">Hint domain-containing protein</fullName>
    </submittedName>
</protein>
<reference evidence="2 3" key="1">
    <citation type="submission" date="2023-08" db="EMBL/GenBank/DDBJ databases">
        <title>Characterization of two Paracoccaceae strains isolated from Phycosphere and proposal of Xinfangfangia lacusdiani sp. nov.</title>
        <authorList>
            <person name="Deng Y."/>
            <person name="Zhang Y.Q."/>
        </authorList>
    </citation>
    <scope>NUCLEOTIDE SEQUENCE [LARGE SCALE GENOMIC DNA]</scope>
    <source>
        <strain evidence="2 3">CPCC 101601</strain>
    </source>
</reference>
<dbReference type="InterPro" id="IPR006141">
    <property type="entry name" value="Intein_N"/>
</dbReference>
<dbReference type="Proteomes" id="UP001239680">
    <property type="component" value="Unassembled WGS sequence"/>
</dbReference>
<evidence type="ECO:0000313" key="2">
    <source>
        <dbReference type="EMBL" id="MDQ2067409.1"/>
    </source>
</evidence>
<proteinExistence type="predicted"/>
<evidence type="ECO:0000259" key="1">
    <source>
        <dbReference type="Pfam" id="PF13403"/>
    </source>
</evidence>
<organism evidence="2 3">
    <name type="scientific">Pseudogemmobacter lacusdianii</name>
    <dbReference type="NCBI Taxonomy" id="3069608"/>
    <lineage>
        <taxon>Bacteria</taxon>
        <taxon>Pseudomonadati</taxon>
        <taxon>Pseudomonadota</taxon>
        <taxon>Alphaproteobacteria</taxon>
        <taxon>Rhodobacterales</taxon>
        <taxon>Paracoccaceae</taxon>
        <taxon>Pseudogemmobacter</taxon>
    </lineage>
</organism>
<gene>
    <name evidence="2" type="ORF">Q9295_13605</name>
</gene>
<dbReference type="PROSITE" id="PS50817">
    <property type="entry name" value="INTEIN_N_TER"/>
    <property type="match status" value="1"/>
</dbReference>
<dbReference type="Gene3D" id="2.170.16.10">
    <property type="entry name" value="Hedgehog/Intein (Hint) domain"/>
    <property type="match status" value="1"/>
</dbReference>
<comment type="caution">
    <text evidence="2">The sequence shown here is derived from an EMBL/GenBank/DDBJ whole genome shotgun (WGS) entry which is preliminary data.</text>
</comment>